<gene>
    <name evidence="2" type="primary">orf225</name>
</gene>
<accession>Q5ILI5</accession>
<feature type="coiled-coil region" evidence="1">
    <location>
        <begin position="1"/>
        <end position="113"/>
    </location>
</feature>
<evidence type="ECO:0000313" key="2">
    <source>
        <dbReference type="EMBL" id="AAU00625.1"/>
    </source>
</evidence>
<dbReference type="GeneID" id="3283674"/>
<name>Q5ILI5_HETPA</name>
<protein>
    <submittedName>
        <fullName evidence="2">Uncharacterized protein orf225</fullName>
    </submittedName>
</protein>
<geneLocation type="mitochondrion" evidence="2"/>
<keyword evidence="1" id="KW-0175">Coiled coil</keyword>
<dbReference type="AlphaFoldDB" id="Q5ILI5"/>
<evidence type="ECO:0000256" key="1">
    <source>
        <dbReference type="SAM" id="Coils"/>
    </source>
</evidence>
<keyword evidence="2" id="KW-0496">Mitochondrion</keyword>
<proteinExistence type="predicted"/>
<organism evidence="2">
    <name type="scientific">Heterostelium pallidum</name>
    <name type="common">Cellular slime mold</name>
    <name type="synonym">Polysphondylium pallidum</name>
    <dbReference type="NCBI Taxonomy" id="13642"/>
    <lineage>
        <taxon>Eukaryota</taxon>
        <taxon>Amoebozoa</taxon>
        <taxon>Evosea</taxon>
        <taxon>Eumycetozoa</taxon>
        <taxon>Dictyostelia</taxon>
        <taxon>Acytosteliales</taxon>
        <taxon>Acytosteliaceae</taxon>
        <taxon>Heterostelium</taxon>
    </lineage>
</organism>
<sequence length="225" mass="27630">MNKDLELIKKLQIEFQETQKKIAEDELKVKLQKIKTEKEDYDTLKKEMIEEFGAYIEPEKNLQQKKNRRIKYRLQKKLVEQKKLYEQAKLEEIRAYKKLDQELEQEYKQEIEKTQEYFFNQITNINNELKSSLKNILNIRAKIKYLEYLFLNKIQLEKEFDNLLKEEIVLKNKYIELNKQKKNKELQFLMESNLRIKKKAIKEVDDYLTLVKLQELRIEKKEDDE</sequence>
<reference evidence="2" key="1">
    <citation type="submission" date="2004-08" db="EMBL/GenBank/DDBJ databases">
        <title>Complete sequence of Polysphondylium pallidum and Hartmannella vermiformis mitochondrial DNAs.</title>
        <authorList>
            <person name="Burger G."/>
            <person name="Lohan A.J."/>
            <person name="Angata K."/>
            <person name="Lang B.F."/>
            <person name="Gray M.W."/>
        </authorList>
    </citation>
    <scope>NUCLEOTIDE SEQUENCE</scope>
    <source>
        <strain evidence="2">CK8</strain>
    </source>
</reference>
<dbReference type="EMBL" id="AY700145">
    <property type="protein sequence ID" value="AAU00625.1"/>
    <property type="molecule type" value="Genomic_DNA"/>
</dbReference>
<dbReference type="RefSeq" id="YP_209610.1">
    <property type="nucleotide sequence ID" value="NC_006862.1"/>
</dbReference>